<keyword evidence="1" id="KW-0732">Signal</keyword>
<name>A0A2M4CA60_9DIPT</name>
<sequence length="87" mass="9800">MSARAIARLLILGLVYWYLEILDGWCPQSTDHNRVEEEWLAWSTGWTELCEKNARKSARKCDLVAGAAPLECCCCCHRSSKALVSLV</sequence>
<feature type="chain" id="PRO_5014979844" evidence="1">
    <location>
        <begin position="25"/>
        <end position="87"/>
    </location>
</feature>
<protein>
    <submittedName>
        <fullName evidence="2">Putative secreted protein</fullName>
    </submittedName>
</protein>
<dbReference type="EMBL" id="GGFJ01013105">
    <property type="protein sequence ID" value="MBW62246.1"/>
    <property type="molecule type" value="Transcribed_RNA"/>
</dbReference>
<dbReference type="AlphaFoldDB" id="A0A2M4CA60"/>
<evidence type="ECO:0000256" key="1">
    <source>
        <dbReference type="SAM" id="SignalP"/>
    </source>
</evidence>
<accession>A0A2M4CA60</accession>
<reference evidence="2" key="1">
    <citation type="submission" date="2018-01" db="EMBL/GenBank/DDBJ databases">
        <title>An insight into the sialome of Amazonian anophelines.</title>
        <authorList>
            <person name="Ribeiro J.M."/>
            <person name="Scarpassa V."/>
            <person name="Calvo E."/>
        </authorList>
    </citation>
    <scope>NUCLEOTIDE SEQUENCE</scope>
    <source>
        <tissue evidence="2">Salivary glands</tissue>
    </source>
</reference>
<evidence type="ECO:0000313" key="2">
    <source>
        <dbReference type="EMBL" id="MBW62246.1"/>
    </source>
</evidence>
<organism evidence="2">
    <name type="scientific">Anopheles marajoara</name>
    <dbReference type="NCBI Taxonomy" id="58244"/>
    <lineage>
        <taxon>Eukaryota</taxon>
        <taxon>Metazoa</taxon>
        <taxon>Ecdysozoa</taxon>
        <taxon>Arthropoda</taxon>
        <taxon>Hexapoda</taxon>
        <taxon>Insecta</taxon>
        <taxon>Pterygota</taxon>
        <taxon>Neoptera</taxon>
        <taxon>Endopterygota</taxon>
        <taxon>Diptera</taxon>
        <taxon>Nematocera</taxon>
        <taxon>Culicoidea</taxon>
        <taxon>Culicidae</taxon>
        <taxon>Anophelinae</taxon>
        <taxon>Anopheles</taxon>
    </lineage>
</organism>
<feature type="signal peptide" evidence="1">
    <location>
        <begin position="1"/>
        <end position="24"/>
    </location>
</feature>
<proteinExistence type="predicted"/>